<dbReference type="KEGG" id="plyc:GXP70_10220"/>
<dbReference type="Pfam" id="PF02690">
    <property type="entry name" value="Na_Pi_cotrans"/>
    <property type="match status" value="2"/>
</dbReference>
<organism evidence="7 8">
    <name type="scientific">Paenibacillus lycopersici</name>
    <dbReference type="NCBI Taxonomy" id="2704462"/>
    <lineage>
        <taxon>Bacteria</taxon>
        <taxon>Bacillati</taxon>
        <taxon>Bacillota</taxon>
        <taxon>Bacilli</taxon>
        <taxon>Bacillales</taxon>
        <taxon>Paenibacillaceae</taxon>
        <taxon>Paenibacillus</taxon>
    </lineage>
</organism>
<dbReference type="GO" id="GO:0005436">
    <property type="term" value="F:sodium:phosphate symporter activity"/>
    <property type="evidence" value="ECO:0007669"/>
    <property type="project" value="InterPro"/>
</dbReference>
<evidence type="ECO:0000256" key="5">
    <source>
        <dbReference type="ARBA" id="ARBA00023136"/>
    </source>
</evidence>
<keyword evidence="3 6" id="KW-0812">Transmembrane</keyword>
<name>A0A6C0G169_9BACL</name>
<evidence type="ECO:0000256" key="4">
    <source>
        <dbReference type="ARBA" id="ARBA00022989"/>
    </source>
</evidence>
<dbReference type="NCBIfam" id="NF037997">
    <property type="entry name" value="Na_Pi_symport"/>
    <property type="match status" value="2"/>
</dbReference>
<reference evidence="7 8" key="1">
    <citation type="submission" date="2020-01" db="EMBL/GenBank/DDBJ databases">
        <title>Paenibacillus sp. nov., isolated from tomato rhizosphere.</title>
        <authorList>
            <person name="Weon H.-Y."/>
            <person name="Lee S.A."/>
        </authorList>
    </citation>
    <scope>NUCLEOTIDE SEQUENCE [LARGE SCALE GENOMIC DNA]</scope>
    <source>
        <strain evidence="7 8">12200R-189</strain>
    </source>
</reference>
<dbReference type="GO" id="GO:0005886">
    <property type="term" value="C:plasma membrane"/>
    <property type="evidence" value="ECO:0007669"/>
    <property type="project" value="UniProtKB-SubCell"/>
</dbReference>
<feature type="transmembrane region" description="Helical" evidence="6">
    <location>
        <begin position="50"/>
        <end position="72"/>
    </location>
</feature>
<feature type="transmembrane region" description="Helical" evidence="6">
    <location>
        <begin position="308"/>
        <end position="326"/>
    </location>
</feature>
<gene>
    <name evidence="7" type="ORF">GXP70_10220</name>
</gene>
<proteinExistence type="predicted"/>
<feature type="transmembrane region" description="Helical" evidence="6">
    <location>
        <begin position="198"/>
        <end position="223"/>
    </location>
</feature>
<accession>A0A6C0G169</accession>
<dbReference type="EMBL" id="CP048209">
    <property type="protein sequence ID" value="QHT60280.1"/>
    <property type="molecule type" value="Genomic_DNA"/>
</dbReference>
<evidence type="ECO:0000256" key="2">
    <source>
        <dbReference type="ARBA" id="ARBA00022475"/>
    </source>
</evidence>
<feature type="transmembrane region" description="Helical" evidence="6">
    <location>
        <begin position="84"/>
        <end position="103"/>
    </location>
</feature>
<comment type="subcellular location">
    <subcellularLocation>
        <location evidence="1">Cell membrane</location>
        <topology evidence="1">Multi-pass membrane protein</topology>
    </subcellularLocation>
</comment>
<dbReference type="PANTHER" id="PTHR10010:SF46">
    <property type="entry name" value="SODIUM-DEPENDENT PHOSPHATE TRANSPORT PROTEIN 2B"/>
    <property type="match status" value="1"/>
</dbReference>
<evidence type="ECO:0000313" key="8">
    <source>
        <dbReference type="Proteomes" id="UP000476064"/>
    </source>
</evidence>
<keyword evidence="4 6" id="KW-1133">Transmembrane helix</keyword>
<dbReference type="AlphaFoldDB" id="A0A6C0G169"/>
<keyword evidence="5 6" id="KW-0472">Membrane</keyword>
<feature type="transmembrane region" description="Helical" evidence="6">
    <location>
        <begin position="109"/>
        <end position="132"/>
    </location>
</feature>
<dbReference type="GO" id="GO:0044341">
    <property type="term" value="P:sodium-dependent phosphate transport"/>
    <property type="evidence" value="ECO:0007669"/>
    <property type="project" value="InterPro"/>
</dbReference>
<sequence>MLFAIALPLLGGFTLFLSGMRTMEHALQRTVGRSLHRILEKFTATPLHGLAVGTAATAVLQSSTAVTVMSIGMVNAGLLTFPRTLGIVLGTNIGTCLTTELIGLNLNRYGLPLLGCACALWLLTALFGEMGLGRRSGRSRDSFTIQDSRLLAPLRTVSVVTAGFALLLVGIGMMQSIADTVRSMPFFHAYLERADDSVFWGLAAGIVLTAVVHSSAAVIGIVMGLAESGAMPVEVGIAIVLGANVGTCVTAVIAAVGGTRSGRFVAWSHVLLNVGGAALFMPFTPALGAAAAWLTASPAGQIAHAQTLFNVICSLLALPVCYHPRLRKLRAD</sequence>
<dbReference type="InterPro" id="IPR003841">
    <property type="entry name" value="Na/Pi_transpt"/>
</dbReference>
<feature type="transmembrane region" description="Helical" evidence="6">
    <location>
        <begin position="235"/>
        <end position="258"/>
    </location>
</feature>
<feature type="transmembrane region" description="Helical" evidence="6">
    <location>
        <begin position="153"/>
        <end position="178"/>
    </location>
</feature>
<keyword evidence="2" id="KW-1003">Cell membrane</keyword>
<dbReference type="PANTHER" id="PTHR10010">
    <property type="entry name" value="SOLUTE CARRIER FAMILY 34 SODIUM PHOSPHATE , MEMBER 2-RELATED"/>
    <property type="match status" value="1"/>
</dbReference>
<protein>
    <submittedName>
        <fullName evidence="7">Na/Pi cotransporter family protein</fullName>
    </submittedName>
</protein>
<evidence type="ECO:0000313" key="7">
    <source>
        <dbReference type="EMBL" id="QHT60280.1"/>
    </source>
</evidence>
<feature type="transmembrane region" description="Helical" evidence="6">
    <location>
        <begin position="270"/>
        <end position="296"/>
    </location>
</feature>
<evidence type="ECO:0000256" key="3">
    <source>
        <dbReference type="ARBA" id="ARBA00022692"/>
    </source>
</evidence>
<evidence type="ECO:0000256" key="6">
    <source>
        <dbReference type="SAM" id="Phobius"/>
    </source>
</evidence>
<evidence type="ECO:0000256" key="1">
    <source>
        <dbReference type="ARBA" id="ARBA00004651"/>
    </source>
</evidence>
<dbReference type="Proteomes" id="UP000476064">
    <property type="component" value="Chromosome"/>
</dbReference>
<dbReference type="RefSeq" id="WP_162356372.1">
    <property type="nucleotide sequence ID" value="NZ_CP048209.1"/>
</dbReference>
<keyword evidence="8" id="KW-1185">Reference proteome</keyword>